<keyword evidence="10" id="KW-0175">Coiled coil</keyword>
<keyword evidence="6" id="KW-0808">Transferase</keyword>
<dbReference type="InterPro" id="IPR003660">
    <property type="entry name" value="HAMP_dom"/>
</dbReference>
<dbReference type="SUPFAM" id="SSF47384">
    <property type="entry name" value="Homodimeric domain of signal transducing histidine kinase"/>
    <property type="match status" value="1"/>
</dbReference>
<dbReference type="Pfam" id="PF00672">
    <property type="entry name" value="HAMP"/>
    <property type="match status" value="1"/>
</dbReference>
<dbReference type="PANTHER" id="PTHR44936:SF10">
    <property type="entry name" value="SENSOR PROTEIN RSTB"/>
    <property type="match status" value="1"/>
</dbReference>
<evidence type="ECO:0000259" key="13">
    <source>
        <dbReference type="PROSITE" id="PS50885"/>
    </source>
</evidence>
<feature type="transmembrane region" description="Helical" evidence="11">
    <location>
        <begin position="176"/>
        <end position="198"/>
    </location>
</feature>
<evidence type="ECO:0000256" key="6">
    <source>
        <dbReference type="ARBA" id="ARBA00022679"/>
    </source>
</evidence>
<dbReference type="CDD" id="cd00082">
    <property type="entry name" value="HisKA"/>
    <property type="match status" value="1"/>
</dbReference>
<dbReference type="PROSITE" id="PS50109">
    <property type="entry name" value="HIS_KIN"/>
    <property type="match status" value="1"/>
</dbReference>
<dbReference type="SMART" id="SM00304">
    <property type="entry name" value="HAMP"/>
    <property type="match status" value="1"/>
</dbReference>
<evidence type="ECO:0000256" key="3">
    <source>
        <dbReference type="ARBA" id="ARBA00012438"/>
    </source>
</evidence>
<feature type="transmembrane region" description="Helical" evidence="11">
    <location>
        <begin position="6"/>
        <end position="26"/>
    </location>
</feature>
<dbReference type="InterPro" id="IPR050980">
    <property type="entry name" value="2C_sensor_his_kinase"/>
</dbReference>
<evidence type="ECO:0000256" key="8">
    <source>
        <dbReference type="ARBA" id="ARBA00022777"/>
    </source>
</evidence>
<reference evidence="14 15" key="1">
    <citation type="submission" date="2016-10" db="EMBL/GenBank/DDBJ databases">
        <authorList>
            <person name="de Groot N.N."/>
        </authorList>
    </citation>
    <scope>NUCLEOTIDE SEQUENCE [LARGE SCALE GENOMIC DNA]</scope>
    <source>
        <strain evidence="14 15">CGMCC 1.3430</strain>
    </source>
</reference>
<keyword evidence="8 14" id="KW-0418">Kinase</keyword>
<keyword evidence="15" id="KW-1185">Reference proteome</keyword>
<organism evidence="14 15">
    <name type="scientific">Alkalimonas amylolytica</name>
    <dbReference type="NCBI Taxonomy" id="152573"/>
    <lineage>
        <taxon>Bacteria</taxon>
        <taxon>Pseudomonadati</taxon>
        <taxon>Pseudomonadota</taxon>
        <taxon>Gammaproteobacteria</taxon>
        <taxon>Alkalimonas</taxon>
    </lineage>
</organism>
<evidence type="ECO:0000256" key="1">
    <source>
        <dbReference type="ARBA" id="ARBA00000085"/>
    </source>
</evidence>
<dbReference type="PANTHER" id="PTHR44936">
    <property type="entry name" value="SENSOR PROTEIN CREC"/>
    <property type="match status" value="1"/>
</dbReference>
<name>A0A1H4DGL4_ALKAM</name>
<dbReference type="Gene3D" id="1.10.287.130">
    <property type="match status" value="1"/>
</dbReference>
<dbReference type="GO" id="GO:0005886">
    <property type="term" value="C:plasma membrane"/>
    <property type="evidence" value="ECO:0007669"/>
    <property type="project" value="UniProtKB-SubCell"/>
</dbReference>
<dbReference type="InterPro" id="IPR005467">
    <property type="entry name" value="His_kinase_dom"/>
</dbReference>
<dbReference type="InterPro" id="IPR003661">
    <property type="entry name" value="HisK_dim/P_dom"/>
</dbReference>
<dbReference type="RefSeq" id="WP_091343072.1">
    <property type="nucleotide sequence ID" value="NZ_FNRM01000005.1"/>
</dbReference>
<dbReference type="Gene3D" id="6.10.340.10">
    <property type="match status" value="1"/>
</dbReference>
<dbReference type="SMART" id="SM00388">
    <property type="entry name" value="HisKA"/>
    <property type="match status" value="1"/>
</dbReference>
<dbReference type="PROSITE" id="PS50885">
    <property type="entry name" value="HAMP"/>
    <property type="match status" value="1"/>
</dbReference>
<dbReference type="EMBL" id="FNRM01000005">
    <property type="protein sequence ID" value="SEA71973.1"/>
    <property type="molecule type" value="Genomic_DNA"/>
</dbReference>
<dbReference type="InterPro" id="IPR036890">
    <property type="entry name" value="HATPase_C_sf"/>
</dbReference>
<dbReference type="InterPro" id="IPR003594">
    <property type="entry name" value="HATPase_dom"/>
</dbReference>
<evidence type="ECO:0000259" key="12">
    <source>
        <dbReference type="PROSITE" id="PS50109"/>
    </source>
</evidence>
<proteinExistence type="predicted"/>
<feature type="coiled-coil region" evidence="10">
    <location>
        <begin position="89"/>
        <end position="117"/>
    </location>
</feature>
<comment type="catalytic activity">
    <reaction evidence="1">
        <text>ATP + protein L-histidine = ADP + protein N-phospho-L-histidine.</text>
        <dbReference type="EC" id="2.7.13.3"/>
    </reaction>
</comment>
<feature type="domain" description="HAMP" evidence="13">
    <location>
        <begin position="200"/>
        <end position="252"/>
    </location>
</feature>
<evidence type="ECO:0000256" key="2">
    <source>
        <dbReference type="ARBA" id="ARBA00004651"/>
    </source>
</evidence>
<dbReference type="GO" id="GO:0000155">
    <property type="term" value="F:phosphorelay sensor kinase activity"/>
    <property type="evidence" value="ECO:0007669"/>
    <property type="project" value="InterPro"/>
</dbReference>
<evidence type="ECO:0000256" key="11">
    <source>
        <dbReference type="SAM" id="Phobius"/>
    </source>
</evidence>
<dbReference type="SMART" id="SM00387">
    <property type="entry name" value="HATPase_c"/>
    <property type="match status" value="1"/>
</dbReference>
<sequence length="473" mass="53827">MSIRWILSLGIIGLLLVMAISQILLIHSFRERIEQQISSSSSELTQVVLDEARRQLIEIPLPPTPPDPLEILRDLKVPPPETLGNREEREAWRRELQQQLEQNREERQARQQEFQANQQEWQAWQQQVQQQVQQQMQQNLRIVIQRQWSPEAIRAQVEQAQQQMQLQSAAPLFREFTTYTVMLIALSTGVAMLISLWLGHRLIQPLQSLVAGFRTLQQGQLGQQIEVQGLREYRYVSAQFNQMSIRLAELAEMAEQAQQQQHLVEIGEMSRGLVHALRNPLHTLTLLMEQLGDAPDEDQRRQLLQQAEQKILHINRSLTAVLTLSCAEVDRQQQVSVSAILQDLQLEFSASPVRIELDAPTDLVLAGAEQELRAIIHTLLSNAVEASPVNGRIRIRLDAQCAELCITDQGSGLEPAIAEQLFQPHVSSKPAGAGMGLYIAQRLMQRYYQGRIVLENSEPGGCRACLFFVESKR</sequence>
<dbReference type="SUPFAM" id="SSF55874">
    <property type="entry name" value="ATPase domain of HSP90 chaperone/DNA topoisomerase II/histidine kinase"/>
    <property type="match status" value="1"/>
</dbReference>
<keyword evidence="7" id="KW-0547">Nucleotide-binding</keyword>
<evidence type="ECO:0000256" key="5">
    <source>
        <dbReference type="ARBA" id="ARBA00022553"/>
    </source>
</evidence>
<dbReference type="STRING" id="152573.SAMN04488051_105248"/>
<evidence type="ECO:0000313" key="15">
    <source>
        <dbReference type="Proteomes" id="UP000198773"/>
    </source>
</evidence>
<dbReference type="OrthoDB" id="1931120at2"/>
<dbReference type="EC" id="2.7.13.3" evidence="3"/>
<keyword evidence="11" id="KW-0812">Transmembrane</keyword>
<keyword evidence="11" id="KW-0472">Membrane</keyword>
<dbReference type="Pfam" id="PF02518">
    <property type="entry name" value="HATPase_c"/>
    <property type="match status" value="1"/>
</dbReference>
<protein>
    <recommendedName>
        <fullName evidence="3">histidine kinase</fullName>
        <ecNumber evidence="3">2.7.13.3</ecNumber>
    </recommendedName>
</protein>
<dbReference type="GO" id="GO:0005524">
    <property type="term" value="F:ATP binding"/>
    <property type="evidence" value="ECO:0007669"/>
    <property type="project" value="UniProtKB-KW"/>
</dbReference>
<evidence type="ECO:0000256" key="9">
    <source>
        <dbReference type="ARBA" id="ARBA00022840"/>
    </source>
</evidence>
<keyword evidence="5" id="KW-0597">Phosphoprotein</keyword>
<dbReference type="AlphaFoldDB" id="A0A1H4DGL4"/>
<evidence type="ECO:0000256" key="10">
    <source>
        <dbReference type="SAM" id="Coils"/>
    </source>
</evidence>
<keyword evidence="9" id="KW-0067">ATP-binding</keyword>
<evidence type="ECO:0000256" key="4">
    <source>
        <dbReference type="ARBA" id="ARBA00022475"/>
    </source>
</evidence>
<accession>A0A1H4DGL4</accession>
<feature type="domain" description="Histidine kinase" evidence="12">
    <location>
        <begin position="272"/>
        <end position="472"/>
    </location>
</feature>
<gene>
    <name evidence="14" type="ORF">SAMN04488051_105248</name>
</gene>
<keyword evidence="11" id="KW-1133">Transmembrane helix</keyword>
<dbReference type="InterPro" id="IPR036097">
    <property type="entry name" value="HisK_dim/P_sf"/>
</dbReference>
<keyword evidence="4" id="KW-1003">Cell membrane</keyword>
<dbReference type="Gene3D" id="3.30.565.10">
    <property type="entry name" value="Histidine kinase-like ATPase, C-terminal domain"/>
    <property type="match status" value="1"/>
</dbReference>
<comment type="subcellular location">
    <subcellularLocation>
        <location evidence="2">Cell membrane</location>
        <topology evidence="2">Multi-pass membrane protein</topology>
    </subcellularLocation>
</comment>
<evidence type="ECO:0000313" key="14">
    <source>
        <dbReference type="EMBL" id="SEA71973.1"/>
    </source>
</evidence>
<dbReference type="Proteomes" id="UP000198773">
    <property type="component" value="Unassembled WGS sequence"/>
</dbReference>
<evidence type="ECO:0000256" key="7">
    <source>
        <dbReference type="ARBA" id="ARBA00022741"/>
    </source>
</evidence>